<proteinExistence type="predicted"/>
<feature type="non-terminal residue" evidence="1">
    <location>
        <position position="71"/>
    </location>
</feature>
<evidence type="ECO:0000313" key="1">
    <source>
        <dbReference type="EMBL" id="KIK81709.1"/>
    </source>
</evidence>
<accession>A0A0D0DJA2</accession>
<protein>
    <submittedName>
        <fullName evidence="1">Uncharacterized protein</fullName>
    </submittedName>
</protein>
<keyword evidence="2" id="KW-1185">Reference proteome</keyword>
<dbReference type="AlphaFoldDB" id="A0A0D0DJA2"/>
<reference evidence="2" key="2">
    <citation type="submission" date="2015-01" db="EMBL/GenBank/DDBJ databases">
        <title>Evolutionary Origins and Diversification of the Mycorrhizal Mutualists.</title>
        <authorList>
            <consortium name="DOE Joint Genome Institute"/>
            <consortium name="Mycorrhizal Genomics Consortium"/>
            <person name="Kohler A."/>
            <person name="Kuo A."/>
            <person name="Nagy L.G."/>
            <person name="Floudas D."/>
            <person name="Copeland A."/>
            <person name="Barry K.W."/>
            <person name="Cichocki N."/>
            <person name="Veneault-Fourrey C."/>
            <person name="LaButti K."/>
            <person name="Lindquist E.A."/>
            <person name="Lipzen A."/>
            <person name="Lundell T."/>
            <person name="Morin E."/>
            <person name="Murat C."/>
            <person name="Riley R."/>
            <person name="Ohm R."/>
            <person name="Sun H."/>
            <person name="Tunlid A."/>
            <person name="Henrissat B."/>
            <person name="Grigoriev I.V."/>
            <person name="Hibbett D.S."/>
            <person name="Martin F."/>
        </authorList>
    </citation>
    <scope>NUCLEOTIDE SEQUENCE [LARGE SCALE GENOMIC DNA]</scope>
    <source>
        <strain evidence="2">Ve08.2h10</strain>
    </source>
</reference>
<gene>
    <name evidence="1" type="ORF">PAXRUDRAFT_90390</name>
</gene>
<dbReference type="Proteomes" id="UP000054538">
    <property type="component" value="Unassembled WGS sequence"/>
</dbReference>
<dbReference type="EMBL" id="KN825744">
    <property type="protein sequence ID" value="KIK81709.1"/>
    <property type="molecule type" value="Genomic_DNA"/>
</dbReference>
<reference evidence="1 2" key="1">
    <citation type="submission" date="2014-04" db="EMBL/GenBank/DDBJ databases">
        <authorList>
            <consortium name="DOE Joint Genome Institute"/>
            <person name="Kuo A."/>
            <person name="Kohler A."/>
            <person name="Jargeat P."/>
            <person name="Nagy L.G."/>
            <person name="Floudas D."/>
            <person name="Copeland A."/>
            <person name="Barry K.W."/>
            <person name="Cichocki N."/>
            <person name="Veneault-Fourrey C."/>
            <person name="LaButti K."/>
            <person name="Lindquist E.A."/>
            <person name="Lipzen A."/>
            <person name="Lundell T."/>
            <person name="Morin E."/>
            <person name="Murat C."/>
            <person name="Sun H."/>
            <person name="Tunlid A."/>
            <person name="Henrissat B."/>
            <person name="Grigoriev I.V."/>
            <person name="Hibbett D.S."/>
            <person name="Martin F."/>
            <person name="Nordberg H.P."/>
            <person name="Cantor M.N."/>
            <person name="Hua S.X."/>
        </authorList>
    </citation>
    <scope>NUCLEOTIDE SEQUENCE [LARGE SCALE GENOMIC DNA]</scope>
    <source>
        <strain evidence="1 2">Ve08.2h10</strain>
    </source>
</reference>
<evidence type="ECO:0000313" key="2">
    <source>
        <dbReference type="Proteomes" id="UP000054538"/>
    </source>
</evidence>
<dbReference type="InParanoid" id="A0A0D0DJA2"/>
<sequence length="71" mass="7962">VRHISMTMDLWSVDQTKAAFLRLTAHWICTDPKTKAWSLQSQVIGFQGISGAHTGENLGHYFLSLCEWAGI</sequence>
<organism evidence="1 2">
    <name type="scientific">Paxillus rubicundulus Ve08.2h10</name>
    <dbReference type="NCBI Taxonomy" id="930991"/>
    <lineage>
        <taxon>Eukaryota</taxon>
        <taxon>Fungi</taxon>
        <taxon>Dikarya</taxon>
        <taxon>Basidiomycota</taxon>
        <taxon>Agaricomycotina</taxon>
        <taxon>Agaricomycetes</taxon>
        <taxon>Agaricomycetidae</taxon>
        <taxon>Boletales</taxon>
        <taxon>Paxilineae</taxon>
        <taxon>Paxillaceae</taxon>
        <taxon>Paxillus</taxon>
    </lineage>
</organism>
<dbReference type="HOGENOM" id="CLU_155624_0_2_1"/>
<name>A0A0D0DJA2_9AGAM</name>
<dbReference type="OrthoDB" id="3005622at2759"/>
<feature type="non-terminal residue" evidence="1">
    <location>
        <position position="1"/>
    </location>
</feature>